<dbReference type="EMBL" id="BIFS01000002">
    <property type="protein sequence ID" value="GCE22893.1"/>
    <property type="molecule type" value="Genomic_DNA"/>
</dbReference>
<reference evidence="2" key="1">
    <citation type="submission" date="2018-12" db="EMBL/GenBank/DDBJ databases">
        <title>Tengunoibacter tsumagoiensis gen. nov., sp. nov., Dictyobacter kobayashii sp. nov., D. alpinus sp. nov., and D. joshuensis sp. nov. and description of Dictyobacteraceae fam. nov. within the order Ktedonobacterales isolated from Tengu-no-mugimeshi.</title>
        <authorList>
            <person name="Wang C.M."/>
            <person name="Zheng Y."/>
            <person name="Sakai Y."/>
            <person name="Toyoda A."/>
            <person name="Minakuchi Y."/>
            <person name="Abe K."/>
            <person name="Yokota A."/>
            <person name="Yabe S."/>
        </authorList>
    </citation>
    <scope>NUCLEOTIDE SEQUENCE [LARGE SCALE GENOMIC DNA]</scope>
    <source>
        <strain evidence="2">Uno11</strain>
    </source>
</reference>
<proteinExistence type="predicted"/>
<dbReference type="RefSeq" id="WP_126556357.1">
    <property type="nucleotide sequence ID" value="NZ_BIFS01000002.1"/>
</dbReference>
<dbReference type="OrthoDB" id="154017at2"/>
<comment type="caution">
    <text evidence="1">The sequence shown here is derived from an EMBL/GenBank/DDBJ whole genome shotgun (WGS) entry which is preliminary data.</text>
</comment>
<name>A0A402AV57_9CHLR</name>
<protein>
    <submittedName>
        <fullName evidence="1">Uncharacterized protein</fullName>
    </submittedName>
</protein>
<sequence length="291" mass="34454">MDSVEFVDYIEPYIEASVDYIVQYMQQEGLYTGHRNDAFWNMLFEEIRHFLIRTYDTYEVEELPEAEATMCWAFGYHDDDIAGWSWIRGEEKHARYEEGPIIRALINSRISVPLFYERYPKNHWIEIWYGPGTIKLIRNEGERKLLTMPGFMEARIELMQRRLNEYYSKDHQEEREIEAEDAEGIVVKMRQKLHAELPGGQKVYYYTCQIEQPRGLIQFSSEKFPSQSLDELILMLCYDVAGFERFFTRNRFEELIGPHGSKNAIAGWQVVSQAQQVALERIKSQDGERQA</sequence>
<organism evidence="1 2">
    <name type="scientific">Dictyobacter kobayashii</name>
    <dbReference type="NCBI Taxonomy" id="2014872"/>
    <lineage>
        <taxon>Bacteria</taxon>
        <taxon>Bacillati</taxon>
        <taxon>Chloroflexota</taxon>
        <taxon>Ktedonobacteria</taxon>
        <taxon>Ktedonobacterales</taxon>
        <taxon>Dictyobacteraceae</taxon>
        <taxon>Dictyobacter</taxon>
    </lineage>
</organism>
<keyword evidence="2" id="KW-1185">Reference proteome</keyword>
<gene>
    <name evidence="1" type="ORF">KDK_66930</name>
</gene>
<evidence type="ECO:0000313" key="2">
    <source>
        <dbReference type="Proteomes" id="UP000287188"/>
    </source>
</evidence>
<evidence type="ECO:0000313" key="1">
    <source>
        <dbReference type="EMBL" id="GCE22893.1"/>
    </source>
</evidence>
<dbReference type="Proteomes" id="UP000287188">
    <property type="component" value="Unassembled WGS sequence"/>
</dbReference>
<accession>A0A402AV57</accession>
<dbReference type="AlphaFoldDB" id="A0A402AV57"/>